<sequence>MLSRVADHIYWMNRYIERAENYARFMDVNFNLSLDLQPDEAAQWRPLVVTTGDWPLYQSLHKTVSKSKVIHFLGFDERNPNSVHNCIVYARENARSIRPEITKEVWEQINYLYYFVKEGTSKKKWENKDPRNYFLEIKKGCQMLYGILNSTISRSEGWHFGRIGQLIERADKTSRVLDVKYHILLPESVKVGSPFDLIQWSALLKSVSAYDMYRRKYGKLTAQGICEFLIFDKHFPRSILSCLTDVDRSLRSNSNKDSIYRSTAEKQLGLLRSQLEYSDINEVFETGVHEFLDNIQVRLNEVSESIFQNYFSVADHYKSENPLFSNNNKQVQ</sequence>
<dbReference type="OrthoDB" id="9803532at2"/>
<dbReference type="EMBL" id="FXAW01000001">
    <property type="protein sequence ID" value="SMG13472.1"/>
    <property type="molecule type" value="Genomic_DNA"/>
</dbReference>
<dbReference type="Pfam" id="PF04168">
    <property type="entry name" value="Alpha-E"/>
    <property type="match status" value="1"/>
</dbReference>
<dbReference type="InterPro" id="IPR051680">
    <property type="entry name" value="ATP-dep_Glu-Cys_Ligase-2"/>
</dbReference>
<dbReference type="Proteomes" id="UP000193804">
    <property type="component" value="Unassembled WGS sequence"/>
</dbReference>
<protein>
    <submittedName>
        <fullName evidence="2">Uncharacterized conserved protein, Alpha-E superfamily</fullName>
    </submittedName>
</protein>
<feature type="domain" description="DUF403" evidence="1">
    <location>
        <begin position="1"/>
        <end position="311"/>
    </location>
</feature>
<organism evidence="2 3">
    <name type="scientific">Marivirga sericea</name>
    <dbReference type="NCBI Taxonomy" id="1028"/>
    <lineage>
        <taxon>Bacteria</taxon>
        <taxon>Pseudomonadati</taxon>
        <taxon>Bacteroidota</taxon>
        <taxon>Cytophagia</taxon>
        <taxon>Cytophagales</taxon>
        <taxon>Marivirgaceae</taxon>
        <taxon>Marivirga</taxon>
    </lineage>
</organism>
<name>A0A1X7IFC3_9BACT</name>
<evidence type="ECO:0000313" key="2">
    <source>
        <dbReference type="EMBL" id="SMG13472.1"/>
    </source>
</evidence>
<evidence type="ECO:0000313" key="3">
    <source>
        <dbReference type="Proteomes" id="UP000193804"/>
    </source>
</evidence>
<dbReference type="PANTHER" id="PTHR34595">
    <property type="entry name" value="BLR5612 PROTEIN"/>
    <property type="match status" value="1"/>
</dbReference>
<dbReference type="STRING" id="1028.SAMN05661096_00596"/>
<gene>
    <name evidence="2" type="ORF">SAMN05661096_00596</name>
</gene>
<dbReference type="AlphaFoldDB" id="A0A1X7IFC3"/>
<dbReference type="RefSeq" id="WP_085515592.1">
    <property type="nucleotide sequence ID" value="NZ_FXAW01000001.1"/>
</dbReference>
<proteinExistence type="predicted"/>
<accession>A0A1X7IFC3</accession>
<dbReference type="InterPro" id="IPR007296">
    <property type="entry name" value="DUF403"/>
</dbReference>
<reference evidence="3" key="1">
    <citation type="submission" date="2017-04" db="EMBL/GenBank/DDBJ databases">
        <authorList>
            <person name="Varghese N."/>
            <person name="Submissions S."/>
        </authorList>
    </citation>
    <scope>NUCLEOTIDE SEQUENCE [LARGE SCALE GENOMIC DNA]</scope>
    <source>
        <strain evidence="3">DSM 4125</strain>
    </source>
</reference>
<evidence type="ECO:0000259" key="1">
    <source>
        <dbReference type="Pfam" id="PF04168"/>
    </source>
</evidence>
<dbReference type="PANTHER" id="PTHR34595:SF7">
    <property type="entry name" value="SLL1039 PROTEIN"/>
    <property type="match status" value="1"/>
</dbReference>
<keyword evidence="3" id="KW-1185">Reference proteome</keyword>